<name>A0AAW0ELJ0_9TRYP</name>
<evidence type="ECO:0000313" key="2">
    <source>
        <dbReference type="EMBL" id="KAK7194529.1"/>
    </source>
</evidence>
<dbReference type="AlphaFoldDB" id="A0AAW0ELJ0"/>
<keyword evidence="3" id="KW-1185">Reference proteome</keyword>
<organism evidence="2 3">
    <name type="scientific">Novymonas esmeraldas</name>
    <dbReference type="NCBI Taxonomy" id="1808958"/>
    <lineage>
        <taxon>Eukaryota</taxon>
        <taxon>Discoba</taxon>
        <taxon>Euglenozoa</taxon>
        <taxon>Kinetoplastea</taxon>
        <taxon>Metakinetoplastina</taxon>
        <taxon>Trypanosomatida</taxon>
        <taxon>Trypanosomatidae</taxon>
        <taxon>Novymonas</taxon>
    </lineage>
</organism>
<comment type="caution">
    <text evidence="2">The sequence shown here is derived from an EMBL/GenBank/DDBJ whole genome shotgun (WGS) entry which is preliminary data.</text>
</comment>
<feature type="compositionally biased region" description="Polar residues" evidence="1">
    <location>
        <begin position="451"/>
        <end position="464"/>
    </location>
</feature>
<sequence length="617" mass="66073">MNTHPFGLVRPLSSVLHRSLRRFLLDQQSDMPHVVSEGLGTYGSYEQVPHAEMLELLLKTLKSATGRNTTVLTSNGLYFSLYGVRRVFTGVRRFPVTTPEMVKLKRDVELAIVRDIARLSMDDLSSADVGILCGCLSYLTEWDSVEELLRRFPLRETISMQSAEEQRDLVLNVCSADVTSLASAAPGRAAGPVRHATELLHRFQGTERVWQQCRDSLTATSLPLRVAHGGGSGAAPHTTVEARDSHAMACVLYVASLGRWAAATAAAPPPFPMSEAEWVQSVGGGSGGTGGAPPPITLTALSLPLWYRYVAALEQPAIPNFVRASFAAAAAADLLRAYHRGDTDLCYNFFSMWVPALAVATSPLDCRAALRTHHNAVMATLGRGVGADPAASSLSAGAALCVMVAEIHVQEAGLPLPESHVPLMTSLLRTVNQQLRSHCRIEAQRQRDGGQHSTNASGASSQGPSRLWTVARSSHLAVLLSDLQTRFSGGPGRGASSSAAVANLLAEVAQGLELLRPLLSMGLIESRGTARMVTLLLSAGREALLHAGGAAQEAQLQAFALAHVRDGFGRWDVAAIIREMEKQLESSSSSSGADAQKRGLLDGLRAAEQQLPLRQWW</sequence>
<evidence type="ECO:0000256" key="1">
    <source>
        <dbReference type="SAM" id="MobiDB-lite"/>
    </source>
</evidence>
<accession>A0AAW0ELJ0</accession>
<feature type="region of interest" description="Disordered" evidence="1">
    <location>
        <begin position="443"/>
        <end position="465"/>
    </location>
</feature>
<reference evidence="2 3" key="1">
    <citation type="journal article" date="2021" name="MBio">
        <title>A New Model Trypanosomatid, Novymonas esmeraldas: Genomic Perception of Its 'Candidatus Pandoraea novymonadis' Endosymbiont.</title>
        <authorList>
            <person name="Zakharova A."/>
            <person name="Saura A."/>
            <person name="Butenko A."/>
            <person name="Podesvova L."/>
            <person name="Warmusova S."/>
            <person name="Kostygov A.Y."/>
            <person name="Nenarokova A."/>
            <person name="Lukes J."/>
            <person name="Opperdoes F.R."/>
            <person name="Yurchenko V."/>
        </authorList>
    </citation>
    <scope>NUCLEOTIDE SEQUENCE [LARGE SCALE GENOMIC DNA]</scope>
    <source>
        <strain evidence="2 3">E262AT.01</strain>
    </source>
</reference>
<proteinExistence type="predicted"/>
<dbReference type="Proteomes" id="UP001430356">
    <property type="component" value="Unassembled WGS sequence"/>
</dbReference>
<dbReference type="EMBL" id="JAECZO010000038">
    <property type="protein sequence ID" value="KAK7194529.1"/>
    <property type="molecule type" value="Genomic_DNA"/>
</dbReference>
<evidence type="ECO:0000313" key="3">
    <source>
        <dbReference type="Proteomes" id="UP001430356"/>
    </source>
</evidence>
<gene>
    <name evidence="2" type="ORF">NESM_000370100</name>
</gene>
<protein>
    <submittedName>
        <fullName evidence="2">Uncharacterized protein</fullName>
    </submittedName>
</protein>